<sequence>LNANYQGLRLIVESGAEADLELKQVKDALHQFKNRAFVAEQQVKHKDRELADKDAEIELLKESVAEEKARRVEIHNAWKLHCDQLTAELVAVGSPEEEETQVGGKLEASTPQDSTLGPRTEQEGEQLQFSWSFILQSSRVM</sequence>
<evidence type="ECO:0000313" key="2">
    <source>
        <dbReference type="EMBL" id="KAF5205201.1"/>
    </source>
</evidence>
<evidence type="ECO:0000256" key="1">
    <source>
        <dbReference type="SAM" id="MobiDB-lite"/>
    </source>
</evidence>
<dbReference type="AlphaFoldDB" id="A0A7J6X620"/>
<name>A0A7J6X620_THATH</name>
<reference evidence="2 3" key="1">
    <citation type="submission" date="2020-06" db="EMBL/GenBank/DDBJ databases">
        <title>Transcriptomic and genomic resources for Thalictrum thalictroides and T. hernandezii: Facilitating candidate gene discovery in an emerging model plant lineage.</title>
        <authorList>
            <person name="Arias T."/>
            <person name="Riano-Pachon D.M."/>
            <person name="Di Stilio V.S."/>
        </authorList>
    </citation>
    <scope>NUCLEOTIDE SEQUENCE [LARGE SCALE GENOMIC DNA]</scope>
    <source>
        <strain evidence="3">cv. WT478/WT964</strain>
        <tissue evidence="2">Leaves</tissue>
    </source>
</reference>
<organism evidence="2 3">
    <name type="scientific">Thalictrum thalictroides</name>
    <name type="common">Rue-anemone</name>
    <name type="synonym">Anemone thalictroides</name>
    <dbReference type="NCBI Taxonomy" id="46969"/>
    <lineage>
        <taxon>Eukaryota</taxon>
        <taxon>Viridiplantae</taxon>
        <taxon>Streptophyta</taxon>
        <taxon>Embryophyta</taxon>
        <taxon>Tracheophyta</taxon>
        <taxon>Spermatophyta</taxon>
        <taxon>Magnoliopsida</taxon>
        <taxon>Ranunculales</taxon>
        <taxon>Ranunculaceae</taxon>
        <taxon>Thalictroideae</taxon>
        <taxon>Thalictrum</taxon>
    </lineage>
</organism>
<proteinExistence type="predicted"/>
<feature type="region of interest" description="Disordered" evidence="1">
    <location>
        <begin position="93"/>
        <end position="124"/>
    </location>
</feature>
<feature type="non-terminal residue" evidence="2">
    <location>
        <position position="1"/>
    </location>
</feature>
<accession>A0A7J6X620</accession>
<gene>
    <name evidence="2" type="ORF">FRX31_005212</name>
</gene>
<comment type="caution">
    <text evidence="2">The sequence shown here is derived from an EMBL/GenBank/DDBJ whole genome shotgun (WGS) entry which is preliminary data.</text>
</comment>
<protein>
    <submittedName>
        <fullName evidence="2">Uncharacterized protein</fullName>
    </submittedName>
</protein>
<dbReference type="EMBL" id="JABWDY010004397">
    <property type="protein sequence ID" value="KAF5205201.1"/>
    <property type="molecule type" value="Genomic_DNA"/>
</dbReference>
<dbReference type="Proteomes" id="UP000554482">
    <property type="component" value="Unassembled WGS sequence"/>
</dbReference>
<keyword evidence="3" id="KW-1185">Reference proteome</keyword>
<evidence type="ECO:0000313" key="3">
    <source>
        <dbReference type="Proteomes" id="UP000554482"/>
    </source>
</evidence>